<dbReference type="Proteomes" id="UP001253637">
    <property type="component" value="Segment"/>
</dbReference>
<sequence>MQTANCFDALPIEIATVILADRLPARWRFCARPVCRLWRDVLDAAGDETKNAPRNEYQDRVVRRYARDVPWKLLDKAAVAHDRHHTVACRWRRGVIVLASAVAEWARTRPDLWDHRAGALAAWCATCQHASPADIAKALVASGRKSMARHVLGPLFLADDGRPFIDSLTASTQLAIEFIGAATVGGLATTERVVGALGPIDWRAVGDLAWFTGSDCPEACELLLRRWARATADDVDDYDNYNNRSDALLTLLWESLAFCGNARIFARLLALASSRAAAVGHGRRAKSRSLEARLAATWSEGAGSCFLQAWLVRKDRPRILDAGRASLTGYLARCVVRKTWRRGHIANVRWCRDNLGLPPITLNALLEAVNQKRAFFEWVFDPCGAAHVPADDAEITALFRALATANPECALWAVEKWPHACAAAGPSALAALVRAVCDRCKVVTYRRGHKGRDTPGGMLERLVRSLDACAAHARPDDADLVVQSCDLWSALLSVGRKPAVVACNDWTVALCYVRARVAGDDNDEVLDMLGGRGPLPAPQALWCRWCRVRPVSLVEIGVADADVFAAAPVSPGVSPMLAAYRMRSTSCVLDGETVAQQHRAAAVALAECLRASGLLAAH</sequence>
<dbReference type="EMBL" id="LC625835">
    <property type="protein sequence ID" value="BCU03042.1"/>
    <property type="molecule type" value="Genomic_DNA"/>
</dbReference>
<protein>
    <submittedName>
        <fullName evidence="1">F-box incomplete domain containing protein</fullName>
    </submittedName>
</protein>
<name>A0A811BQG6_9VIRU</name>
<reference evidence="1" key="1">
    <citation type="submission" date="2021-04" db="EMBL/GenBank/DDBJ databases">
        <title>Draft Genome Sequence of Pandoravirus japonicus, Isolated from the Sabaishi River of Niigata, Japan.</title>
        <authorList>
            <person name="Hosokawa N."/>
            <person name="Takahashi H."/>
            <person name="Aoki K."/>
            <person name="Takemura M."/>
        </authorList>
    </citation>
    <scope>NUCLEOTIDE SEQUENCE</scope>
</reference>
<evidence type="ECO:0000313" key="1">
    <source>
        <dbReference type="EMBL" id="BCU03042.1"/>
    </source>
</evidence>
<accession>A0A811BQG6</accession>
<organism evidence="1 2">
    <name type="scientific">Pandoravirus japonicus</name>
    <dbReference type="NCBI Taxonomy" id="2823154"/>
    <lineage>
        <taxon>Viruses</taxon>
        <taxon>Pandoravirus</taxon>
    </lineage>
</organism>
<proteinExistence type="predicted"/>
<evidence type="ECO:0000313" key="2">
    <source>
        <dbReference type="Proteomes" id="UP001253637"/>
    </source>
</evidence>